<sequence length="332" mass="37061">MKGTIYNHSNSTLHDPIMQKTSTISERKSNASQILEYARLAAATARDLAEAPRIPFLQTAAGASLLVLDEIKTMKMNQGAVLRIAKLIQELLYVIINLCVVEEGVLPVKVLEPIGNFAEYNQSLKSAHVLIPATRTLQAMRTSLRFQQELGKLKRFIRQHEISGQLREYEAELQTILDDLKMKDGVHVAAQLVEFELDAQQRHKELMSLLAARNDASSSEYSASFRGSFLHHSNSSSVFSVLPPVPKIFHGRHSELEQIVTTVQVVPSHMVILGPGGMGKTTLAIATLHHPEVISKYERRYFISCESAFQKAAFDYHHELFCPMRTCLTGPG</sequence>
<evidence type="ECO:0000313" key="1">
    <source>
        <dbReference type="EMBL" id="KAJ7698560.1"/>
    </source>
</evidence>
<accession>A0AAD7DS89</accession>
<dbReference type="AlphaFoldDB" id="A0AAD7DS89"/>
<reference evidence="1" key="1">
    <citation type="submission" date="2023-03" db="EMBL/GenBank/DDBJ databases">
        <title>Massive genome expansion in bonnet fungi (Mycena s.s.) driven by repeated elements and novel gene families across ecological guilds.</title>
        <authorList>
            <consortium name="Lawrence Berkeley National Laboratory"/>
            <person name="Harder C.B."/>
            <person name="Miyauchi S."/>
            <person name="Viragh M."/>
            <person name="Kuo A."/>
            <person name="Thoen E."/>
            <person name="Andreopoulos B."/>
            <person name="Lu D."/>
            <person name="Skrede I."/>
            <person name="Drula E."/>
            <person name="Henrissat B."/>
            <person name="Morin E."/>
            <person name="Kohler A."/>
            <person name="Barry K."/>
            <person name="LaButti K."/>
            <person name="Morin E."/>
            <person name="Salamov A."/>
            <person name="Lipzen A."/>
            <person name="Mereny Z."/>
            <person name="Hegedus B."/>
            <person name="Baldrian P."/>
            <person name="Stursova M."/>
            <person name="Weitz H."/>
            <person name="Taylor A."/>
            <person name="Grigoriev I.V."/>
            <person name="Nagy L.G."/>
            <person name="Martin F."/>
            <person name="Kauserud H."/>
        </authorList>
    </citation>
    <scope>NUCLEOTIDE SEQUENCE</scope>
    <source>
        <strain evidence="1">CBHHK067</strain>
    </source>
</reference>
<organism evidence="1 2">
    <name type="scientific">Mycena rosella</name>
    <name type="common">Pink bonnet</name>
    <name type="synonym">Agaricus rosellus</name>
    <dbReference type="NCBI Taxonomy" id="1033263"/>
    <lineage>
        <taxon>Eukaryota</taxon>
        <taxon>Fungi</taxon>
        <taxon>Dikarya</taxon>
        <taxon>Basidiomycota</taxon>
        <taxon>Agaricomycotina</taxon>
        <taxon>Agaricomycetes</taxon>
        <taxon>Agaricomycetidae</taxon>
        <taxon>Agaricales</taxon>
        <taxon>Marasmiineae</taxon>
        <taxon>Mycenaceae</taxon>
        <taxon>Mycena</taxon>
    </lineage>
</organism>
<dbReference type="CDD" id="cd21037">
    <property type="entry name" value="MLKL_NTD"/>
    <property type="match status" value="1"/>
</dbReference>
<proteinExistence type="predicted"/>
<keyword evidence="2" id="KW-1185">Reference proteome</keyword>
<dbReference type="InterPro" id="IPR059179">
    <property type="entry name" value="MLKL-like_MCAfunc"/>
</dbReference>
<dbReference type="Gene3D" id="3.40.50.300">
    <property type="entry name" value="P-loop containing nucleotide triphosphate hydrolases"/>
    <property type="match status" value="1"/>
</dbReference>
<protein>
    <submittedName>
        <fullName evidence="1">Uncharacterized protein</fullName>
    </submittedName>
</protein>
<dbReference type="Proteomes" id="UP001221757">
    <property type="component" value="Unassembled WGS sequence"/>
</dbReference>
<dbReference type="SUPFAM" id="SSF52540">
    <property type="entry name" value="P-loop containing nucleoside triphosphate hydrolases"/>
    <property type="match status" value="1"/>
</dbReference>
<name>A0AAD7DS89_MYCRO</name>
<dbReference type="EMBL" id="JARKIE010000025">
    <property type="protein sequence ID" value="KAJ7698560.1"/>
    <property type="molecule type" value="Genomic_DNA"/>
</dbReference>
<comment type="caution">
    <text evidence="1">The sequence shown here is derived from an EMBL/GenBank/DDBJ whole genome shotgun (WGS) entry which is preliminary data.</text>
</comment>
<dbReference type="InterPro" id="IPR027417">
    <property type="entry name" value="P-loop_NTPase"/>
</dbReference>
<gene>
    <name evidence="1" type="ORF">B0H17DRAFT_323450</name>
</gene>
<evidence type="ECO:0000313" key="2">
    <source>
        <dbReference type="Proteomes" id="UP001221757"/>
    </source>
</evidence>